<evidence type="ECO:0000256" key="4">
    <source>
        <dbReference type="ARBA" id="ARBA00035242"/>
    </source>
</evidence>
<keyword evidence="5" id="KW-0699">rRNA-binding</keyword>
<dbReference type="EMBL" id="LN824141">
    <property type="protein sequence ID" value="CEP77491.1"/>
    <property type="molecule type" value="Genomic_DNA"/>
</dbReference>
<evidence type="ECO:0000256" key="1">
    <source>
        <dbReference type="ARBA" id="ARBA00005636"/>
    </source>
</evidence>
<comment type="subunit">
    <text evidence="5">Part of the 50S ribosomal subunit. Forms a bridge to the 30S subunit in the 70S ribosome.</text>
</comment>
<dbReference type="InterPro" id="IPR002171">
    <property type="entry name" value="Ribosomal_uL2"/>
</dbReference>
<proteinExistence type="inferred from homology"/>
<dbReference type="STRING" id="1006576.DTL3_0160"/>
<evidence type="ECO:0000313" key="9">
    <source>
        <dbReference type="EMBL" id="CEP77491.1"/>
    </source>
</evidence>
<dbReference type="HOGENOM" id="CLU_036235_2_1_0"/>
<reference evidence="10" key="1">
    <citation type="submission" date="2014-11" db="EMBL/GenBank/DDBJ databases">
        <authorList>
            <person name="Wibberg D."/>
        </authorList>
    </citation>
    <scope>NUCLEOTIDE SEQUENCE [LARGE SCALE GENOMIC DNA]</scope>
    <source>
        <strain evidence="10">L3</strain>
    </source>
</reference>
<dbReference type="PANTHER" id="PTHR13691">
    <property type="entry name" value="RIBOSOMAL PROTEIN L2"/>
    <property type="match status" value="1"/>
</dbReference>
<dbReference type="Gene3D" id="4.10.950.10">
    <property type="entry name" value="Ribosomal protein L2, domain 3"/>
    <property type="match status" value="1"/>
</dbReference>
<dbReference type="Gene3D" id="2.30.30.30">
    <property type="match status" value="1"/>
</dbReference>
<sequence>MALKTYKPVTPSRRFMVTVDNTDLSKVKPEKSLLEPIKKNGGRNCYGRITVRHRGGGHKRKYRIIDFKRDKIGIPAKVASIEYDPNRSARIALLVYADGEKRYILAPQGLKAGDTVMNGPDAEIKVGNAMPLQNIPLGTLVHNVEFEPGRGGKIAKSAGTSAQLMAKEGKYALLKMPSGELRKVRLTCMATIGTVGNEDHINEVFGKAGKNSWLGIRPKVRGMAQNPVDHPMGGGEGRSKGHIPTSPWGLPAKGYKTRRGKKQSDKFIVRKRSK</sequence>
<dbReference type="Pfam" id="PF00181">
    <property type="entry name" value="Ribosomal_L2_N"/>
    <property type="match status" value="1"/>
</dbReference>
<dbReference type="PIRSF" id="PIRSF002158">
    <property type="entry name" value="Ribosomal_L2"/>
    <property type="match status" value="1"/>
</dbReference>
<dbReference type="Gene3D" id="2.40.50.140">
    <property type="entry name" value="Nucleic acid-binding proteins"/>
    <property type="match status" value="1"/>
</dbReference>
<dbReference type="InterPro" id="IPR014726">
    <property type="entry name" value="Ribosomal_uL2_dom3"/>
</dbReference>
<dbReference type="PANTHER" id="PTHR13691:SF5">
    <property type="entry name" value="LARGE RIBOSOMAL SUBUNIT PROTEIN UL2M"/>
    <property type="match status" value="1"/>
</dbReference>
<dbReference type="SMART" id="SM01383">
    <property type="entry name" value="Ribosomal_L2"/>
    <property type="match status" value="1"/>
</dbReference>
<dbReference type="OrthoDB" id="9778722at2"/>
<feature type="domain" description="Large ribosomal subunit protein uL2 RNA-binding" evidence="8">
    <location>
        <begin position="42"/>
        <end position="118"/>
    </location>
</feature>
<dbReference type="GO" id="GO:0019843">
    <property type="term" value="F:rRNA binding"/>
    <property type="evidence" value="ECO:0007669"/>
    <property type="project" value="UniProtKB-UniRule"/>
</dbReference>
<evidence type="ECO:0000259" key="7">
    <source>
        <dbReference type="SMART" id="SM01382"/>
    </source>
</evidence>
<keyword evidence="3 5" id="KW-0687">Ribonucleoprotein</keyword>
<evidence type="ECO:0000256" key="6">
    <source>
        <dbReference type="SAM" id="MobiDB-lite"/>
    </source>
</evidence>
<dbReference type="Proteomes" id="UP000032809">
    <property type="component" value="Chromosome I"/>
</dbReference>
<dbReference type="InterPro" id="IPR022669">
    <property type="entry name" value="Ribosomal_uL2_C"/>
</dbReference>
<evidence type="ECO:0000256" key="5">
    <source>
        <dbReference type="HAMAP-Rule" id="MF_01320"/>
    </source>
</evidence>
<dbReference type="SUPFAM" id="SSF50104">
    <property type="entry name" value="Translation proteins SH3-like domain"/>
    <property type="match status" value="1"/>
</dbReference>
<protein>
    <recommendedName>
        <fullName evidence="4 5">Large ribosomal subunit protein uL2</fullName>
    </recommendedName>
</protein>
<keyword evidence="5" id="KW-0694">RNA-binding</keyword>
<dbReference type="InterPro" id="IPR012340">
    <property type="entry name" value="NA-bd_OB-fold"/>
</dbReference>
<evidence type="ECO:0000256" key="2">
    <source>
        <dbReference type="ARBA" id="ARBA00022980"/>
    </source>
</evidence>
<feature type="domain" description="Large ribosomal subunit protein uL2 C-terminal" evidence="7">
    <location>
        <begin position="124"/>
        <end position="251"/>
    </location>
</feature>
<accession>A0A0C7NHN2</accession>
<organism evidence="9 10">
    <name type="scientific">Defluviitoga tunisiensis</name>
    <dbReference type="NCBI Taxonomy" id="1006576"/>
    <lineage>
        <taxon>Bacteria</taxon>
        <taxon>Thermotogati</taxon>
        <taxon>Thermotogota</taxon>
        <taxon>Thermotogae</taxon>
        <taxon>Petrotogales</taxon>
        <taxon>Petrotogaceae</taxon>
        <taxon>Defluviitoga</taxon>
    </lineage>
</organism>
<keyword evidence="2 5" id="KW-0689">Ribosomal protein</keyword>
<dbReference type="AlphaFoldDB" id="A0A0C7NHN2"/>
<dbReference type="InterPro" id="IPR008991">
    <property type="entry name" value="Translation_prot_SH3-like_sf"/>
</dbReference>
<dbReference type="HAMAP" id="MF_01320_B">
    <property type="entry name" value="Ribosomal_uL2_B"/>
    <property type="match status" value="1"/>
</dbReference>
<dbReference type="InterPro" id="IPR022666">
    <property type="entry name" value="Ribosomal_uL2_RNA-bd_dom"/>
</dbReference>
<dbReference type="PATRIC" id="fig|1006576.9.peg.155"/>
<comment type="similarity">
    <text evidence="1 5">Belongs to the universal ribosomal protein uL2 family.</text>
</comment>
<dbReference type="KEGG" id="dtn:DTL3_0160"/>
<name>A0A0C7NHN2_DEFTU</name>
<feature type="region of interest" description="Disordered" evidence="6">
    <location>
        <begin position="229"/>
        <end position="274"/>
    </location>
</feature>
<dbReference type="GO" id="GO:0002181">
    <property type="term" value="P:cytoplasmic translation"/>
    <property type="evidence" value="ECO:0007669"/>
    <property type="project" value="TreeGrafter"/>
</dbReference>
<gene>
    <name evidence="5 9" type="primary">rplB</name>
    <name evidence="9" type="ORF">DTL3_0160</name>
</gene>
<evidence type="ECO:0000259" key="8">
    <source>
        <dbReference type="SMART" id="SM01383"/>
    </source>
</evidence>
<dbReference type="FunFam" id="2.40.50.140:FF:000003">
    <property type="entry name" value="50S ribosomal protein L2"/>
    <property type="match status" value="1"/>
</dbReference>
<evidence type="ECO:0000313" key="10">
    <source>
        <dbReference type="Proteomes" id="UP000032809"/>
    </source>
</evidence>
<comment type="function">
    <text evidence="5">One of the primary rRNA binding proteins. Required for association of the 30S and 50S subunits to form the 70S ribosome, for tRNA binding and peptide bond formation. It has been suggested to have peptidyltransferase activity; this is somewhat controversial. Makes several contacts with the 16S rRNA in the 70S ribosome.</text>
</comment>
<dbReference type="GO" id="GO:0016740">
    <property type="term" value="F:transferase activity"/>
    <property type="evidence" value="ECO:0007669"/>
    <property type="project" value="InterPro"/>
</dbReference>
<dbReference type="NCBIfam" id="TIGR01171">
    <property type="entry name" value="rplB_bact"/>
    <property type="match status" value="1"/>
</dbReference>
<dbReference type="SUPFAM" id="SSF50249">
    <property type="entry name" value="Nucleic acid-binding proteins"/>
    <property type="match status" value="1"/>
</dbReference>
<keyword evidence="10" id="KW-1185">Reference proteome</keyword>
<dbReference type="SMART" id="SM01382">
    <property type="entry name" value="Ribosomal_L2_C"/>
    <property type="match status" value="1"/>
</dbReference>
<evidence type="ECO:0000256" key="3">
    <source>
        <dbReference type="ARBA" id="ARBA00023274"/>
    </source>
</evidence>
<dbReference type="GO" id="GO:0003735">
    <property type="term" value="F:structural constituent of ribosome"/>
    <property type="evidence" value="ECO:0007669"/>
    <property type="project" value="InterPro"/>
</dbReference>
<dbReference type="Pfam" id="PF03947">
    <property type="entry name" value="Ribosomal_L2_C"/>
    <property type="match status" value="1"/>
</dbReference>
<dbReference type="InterPro" id="IPR014722">
    <property type="entry name" value="Rib_uL2_dom2"/>
</dbReference>
<dbReference type="FunFam" id="4.10.950.10:FF:000001">
    <property type="entry name" value="50S ribosomal protein L2"/>
    <property type="match status" value="1"/>
</dbReference>
<dbReference type="InterPro" id="IPR005880">
    <property type="entry name" value="Ribosomal_uL2_bac/org-type"/>
</dbReference>
<dbReference type="GO" id="GO:0015934">
    <property type="term" value="C:large ribosomal subunit"/>
    <property type="evidence" value="ECO:0007669"/>
    <property type="project" value="InterPro"/>
</dbReference>
<dbReference type="FunFam" id="2.30.30.30:FF:000001">
    <property type="entry name" value="50S ribosomal protein L2"/>
    <property type="match status" value="1"/>
</dbReference>
<dbReference type="RefSeq" id="WP_045087103.1">
    <property type="nucleotide sequence ID" value="NZ_LN824141.1"/>
</dbReference>